<evidence type="ECO:0000256" key="1">
    <source>
        <dbReference type="SAM" id="Phobius"/>
    </source>
</evidence>
<dbReference type="EMBL" id="LNIX01000026">
    <property type="protein sequence ID" value="OXA42291.1"/>
    <property type="molecule type" value="Genomic_DNA"/>
</dbReference>
<organism evidence="3 4">
    <name type="scientific">Folsomia candida</name>
    <name type="common">Springtail</name>
    <dbReference type="NCBI Taxonomy" id="158441"/>
    <lineage>
        <taxon>Eukaryota</taxon>
        <taxon>Metazoa</taxon>
        <taxon>Ecdysozoa</taxon>
        <taxon>Arthropoda</taxon>
        <taxon>Hexapoda</taxon>
        <taxon>Collembola</taxon>
        <taxon>Entomobryomorpha</taxon>
        <taxon>Isotomoidea</taxon>
        <taxon>Isotomidae</taxon>
        <taxon>Proisotominae</taxon>
        <taxon>Folsomia</taxon>
    </lineage>
</organism>
<gene>
    <name evidence="3" type="ORF">Fcan01_22778</name>
</gene>
<dbReference type="AlphaFoldDB" id="A0A226DCC3"/>
<keyword evidence="1" id="KW-0812">Transmembrane</keyword>
<dbReference type="Proteomes" id="UP000198287">
    <property type="component" value="Unassembled WGS sequence"/>
</dbReference>
<comment type="caution">
    <text evidence="3">The sequence shown here is derived from an EMBL/GenBank/DDBJ whole genome shotgun (WGS) entry which is preliminary data.</text>
</comment>
<feature type="transmembrane region" description="Helical" evidence="1">
    <location>
        <begin position="320"/>
        <end position="341"/>
    </location>
</feature>
<protein>
    <submittedName>
        <fullName evidence="3">Uncharacterized protein</fullName>
    </submittedName>
</protein>
<feature type="signal peptide" evidence="2">
    <location>
        <begin position="1"/>
        <end position="23"/>
    </location>
</feature>
<feature type="transmembrane region" description="Helical" evidence="1">
    <location>
        <begin position="630"/>
        <end position="653"/>
    </location>
</feature>
<reference evidence="3 4" key="1">
    <citation type="submission" date="2015-12" db="EMBL/GenBank/DDBJ databases">
        <title>The genome of Folsomia candida.</title>
        <authorList>
            <person name="Faddeeva A."/>
            <person name="Derks M.F."/>
            <person name="Anvar Y."/>
            <person name="Smit S."/>
            <person name="Van Straalen N."/>
            <person name="Roelofs D."/>
        </authorList>
    </citation>
    <scope>NUCLEOTIDE SEQUENCE [LARGE SCALE GENOMIC DNA]</scope>
    <source>
        <strain evidence="3 4">VU population</strain>
        <tissue evidence="3">Whole body</tissue>
    </source>
</reference>
<dbReference type="OrthoDB" id="8299208at2759"/>
<evidence type="ECO:0000256" key="2">
    <source>
        <dbReference type="SAM" id="SignalP"/>
    </source>
</evidence>
<evidence type="ECO:0000313" key="4">
    <source>
        <dbReference type="Proteomes" id="UP000198287"/>
    </source>
</evidence>
<proteinExistence type="predicted"/>
<keyword evidence="1" id="KW-0472">Membrane</keyword>
<feature type="chain" id="PRO_5012195107" evidence="2">
    <location>
        <begin position="24"/>
        <end position="735"/>
    </location>
</feature>
<feature type="transmembrane region" description="Helical" evidence="1">
    <location>
        <begin position="265"/>
        <end position="283"/>
    </location>
</feature>
<evidence type="ECO:0000313" key="3">
    <source>
        <dbReference type="EMBL" id="OXA42291.1"/>
    </source>
</evidence>
<name>A0A226DCC3_FOLCA</name>
<keyword evidence="2" id="KW-0732">Signal</keyword>
<sequence>MLTVRTLGLVILPLNLIVLGVHSETIERNEVFRINITDYFIPFWNCTTLVFTQNKFPWGTNSPTHGPIISLDYNPTSFSIADLIQEKFSTLRRRNPAPHCWVTFAVLPENNSKYYQKEYNSFVLDFIFLMWRSNYFIIMTTPGAKLDLEFLLKKRNALGTPGLLEVILVDVTNKDNNSLVRFDYFNMYHVEKLPKGMEHSDSWYGIDCAQMDGFDSLVLLDFWGDGKQDFLIHDIETYSFVSCFGTKVKSAWLGALVSPFDYATWAYMGMCFTTVVLILTYMFTRYISDATFLTVGITLENSVSFSTYETRFRQKAYPTYGICTVIAIWTIFVGTLLTNWYKSIFMMEMIVPTVHESPWVSVVDVDRIRLLMPFGLLGENNRASPLDNFRYMSFYLEILYRCLKIISDPGDHKRLVRDRKTAANLVQKMTQHSAQYKNSTKGFSTVGNFTDPSPYYKIAVMDSRIQPVEYDERDSYGVIKILNTCGEVALMDTKENIAEIIDFLNDHQQKVTYVKGDGDTFFRTVRGWTLPVVRNSYVEKRLKVFISSGIITHWKVVYNLWKPTRLLGQYGNWTRKKVEAVSRLDFSSKISTGFYICGLCLVICVIVLMAENWRHNHLNFISRDTGDIIFYSIAFLCVCLGINLLISAVMQLANGIFVVAWYLLSGVALILTTLTGWITLCVVTPIIFWFINFRSEFRKEKKLRSEVNADQYGGGGGASFGDFSARRRRGAAPQC</sequence>
<feature type="transmembrane region" description="Helical" evidence="1">
    <location>
        <begin position="659"/>
        <end position="691"/>
    </location>
</feature>
<feature type="transmembrane region" description="Helical" evidence="1">
    <location>
        <begin position="592"/>
        <end position="610"/>
    </location>
</feature>
<keyword evidence="4" id="KW-1185">Reference proteome</keyword>
<accession>A0A226DCC3</accession>
<keyword evidence="1" id="KW-1133">Transmembrane helix</keyword>